<reference evidence="11" key="2">
    <citation type="submission" date="2010-04" db="EMBL/GenBank/DDBJ databases">
        <authorList>
            <person name="Buell R."/>
            <person name="Hamilton J."/>
            <person name="Hostetler J."/>
        </authorList>
    </citation>
    <scope>NUCLEOTIDE SEQUENCE [LARGE SCALE GENOMIC DNA]</scope>
    <source>
        <strain evidence="11">DAOM:BR144</strain>
    </source>
</reference>
<dbReference type="OMA" id="TNTHDIF"/>
<protein>
    <recommendedName>
        <fullName evidence="1">non-specific serine/threonine protein kinase</fullName>
        <ecNumber evidence="1">2.7.11.1</ecNumber>
    </recommendedName>
</protein>
<reference evidence="10" key="3">
    <citation type="submission" date="2015-02" db="UniProtKB">
        <authorList>
            <consortium name="EnsemblProtists"/>
        </authorList>
    </citation>
    <scope>IDENTIFICATION</scope>
    <source>
        <strain evidence="10">DAOM BR144</strain>
    </source>
</reference>
<keyword evidence="2" id="KW-0723">Serine/threonine-protein kinase</keyword>
<dbReference type="Pfam" id="PF14593">
    <property type="entry name" value="PH_3"/>
    <property type="match status" value="1"/>
</dbReference>
<dbReference type="SUPFAM" id="SSF56112">
    <property type="entry name" value="Protein kinase-like (PK-like)"/>
    <property type="match status" value="1"/>
</dbReference>
<dbReference type="Gene3D" id="3.30.200.20">
    <property type="entry name" value="Phosphorylase Kinase, domain 1"/>
    <property type="match status" value="1"/>
</dbReference>
<keyword evidence="11" id="KW-1185">Reference proteome</keyword>
<keyword evidence="6" id="KW-0067">ATP-binding</keyword>
<dbReference type="AlphaFoldDB" id="K3W9T5"/>
<evidence type="ECO:0000256" key="4">
    <source>
        <dbReference type="ARBA" id="ARBA00022741"/>
    </source>
</evidence>
<dbReference type="PANTHER" id="PTHR24356">
    <property type="entry name" value="SERINE/THREONINE-PROTEIN KINASE"/>
    <property type="match status" value="1"/>
</dbReference>
<comment type="catalytic activity">
    <reaction evidence="7">
        <text>L-threonyl-[protein] + ATP = O-phospho-L-threonyl-[protein] + ADP + H(+)</text>
        <dbReference type="Rhea" id="RHEA:46608"/>
        <dbReference type="Rhea" id="RHEA-COMP:11060"/>
        <dbReference type="Rhea" id="RHEA-COMP:11605"/>
        <dbReference type="ChEBI" id="CHEBI:15378"/>
        <dbReference type="ChEBI" id="CHEBI:30013"/>
        <dbReference type="ChEBI" id="CHEBI:30616"/>
        <dbReference type="ChEBI" id="CHEBI:61977"/>
        <dbReference type="ChEBI" id="CHEBI:456216"/>
        <dbReference type="EC" id="2.7.11.1"/>
    </reaction>
</comment>
<dbReference type="PROSITE" id="PS00108">
    <property type="entry name" value="PROTEIN_KINASE_ST"/>
    <property type="match status" value="1"/>
</dbReference>
<feature type="domain" description="Protein kinase" evidence="9">
    <location>
        <begin position="1"/>
        <end position="244"/>
    </location>
</feature>
<sequence length="362" mass="41159">MDFAVKVMDQGFIRKENKAAFVLTERKVMSRLVHPNIVKFYCSFRDTQSLYLAMELCRGGDLFGVIRDEYKKNQEQGVMDTACSLEMTKFYVAEIVQALEYMHTKHVIHRDLKPDNLLLSEDGHLKVTDFGTAKDQDDTNSDINQFCGTVSYVSPEVLHDKPATRACDLWALGCIIFQMLTGRTPFVAENDYLTFQVIINHSSETFEFPESVPEDAQDLIQKLLIQEPSERIGASQDEAGYAELKDGASEHWTVAEYFSDDAFSETCISDDEQVRFEAKVKIHSKMFKRTRELILTDAPRLVVLSAWSGKFKKEIFLTADTKINTIGQHTFDIISPSGTFRVTDPINLTQNWVRAITDAVSD</sequence>
<accession>K3W9T5</accession>
<dbReference type="GO" id="GO:0035556">
    <property type="term" value="P:intracellular signal transduction"/>
    <property type="evidence" value="ECO:0007669"/>
    <property type="project" value="TreeGrafter"/>
</dbReference>
<keyword evidence="3" id="KW-0808">Transferase</keyword>
<evidence type="ECO:0000256" key="1">
    <source>
        <dbReference type="ARBA" id="ARBA00012513"/>
    </source>
</evidence>
<dbReference type="InterPro" id="IPR011993">
    <property type="entry name" value="PH-like_dom_sf"/>
</dbReference>
<dbReference type="Gene3D" id="2.30.29.30">
    <property type="entry name" value="Pleckstrin-homology domain (PH domain)/Phosphotyrosine-binding domain (PTB)"/>
    <property type="match status" value="1"/>
</dbReference>
<organism evidence="10 11">
    <name type="scientific">Globisporangium ultimum (strain ATCC 200006 / CBS 805.95 / DAOM BR144)</name>
    <name type="common">Pythium ultimum</name>
    <dbReference type="NCBI Taxonomy" id="431595"/>
    <lineage>
        <taxon>Eukaryota</taxon>
        <taxon>Sar</taxon>
        <taxon>Stramenopiles</taxon>
        <taxon>Oomycota</taxon>
        <taxon>Peronosporomycetes</taxon>
        <taxon>Pythiales</taxon>
        <taxon>Pythiaceae</taxon>
        <taxon>Globisporangium</taxon>
    </lineage>
</organism>
<dbReference type="GO" id="GO:0004674">
    <property type="term" value="F:protein serine/threonine kinase activity"/>
    <property type="evidence" value="ECO:0007669"/>
    <property type="project" value="UniProtKB-KW"/>
</dbReference>
<dbReference type="PROSITE" id="PS50011">
    <property type="entry name" value="PROTEIN_KINASE_DOM"/>
    <property type="match status" value="1"/>
</dbReference>
<evidence type="ECO:0000313" key="10">
    <source>
        <dbReference type="EnsemblProtists" id="PYU1_T001726"/>
    </source>
</evidence>
<evidence type="ECO:0000256" key="7">
    <source>
        <dbReference type="ARBA" id="ARBA00047899"/>
    </source>
</evidence>
<keyword evidence="4" id="KW-0547">Nucleotide-binding</keyword>
<reference evidence="11" key="1">
    <citation type="journal article" date="2010" name="Genome Biol.">
        <title>Genome sequence of the necrotrophic plant pathogen Pythium ultimum reveals original pathogenicity mechanisms and effector repertoire.</title>
        <authorList>
            <person name="Levesque C.A."/>
            <person name="Brouwer H."/>
            <person name="Cano L."/>
            <person name="Hamilton J.P."/>
            <person name="Holt C."/>
            <person name="Huitema E."/>
            <person name="Raffaele S."/>
            <person name="Robideau G.P."/>
            <person name="Thines M."/>
            <person name="Win J."/>
            <person name="Zerillo M.M."/>
            <person name="Beakes G.W."/>
            <person name="Boore J.L."/>
            <person name="Busam D."/>
            <person name="Dumas B."/>
            <person name="Ferriera S."/>
            <person name="Fuerstenberg S.I."/>
            <person name="Gachon C.M."/>
            <person name="Gaulin E."/>
            <person name="Govers F."/>
            <person name="Grenville-Briggs L."/>
            <person name="Horner N."/>
            <person name="Hostetler J."/>
            <person name="Jiang R.H."/>
            <person name="Johnson J."/>
            <person name="Krajaejun T."/>
            <person name="Lin H."/>
            <person name="Meijer H.J."/>
            <person name="Moore B."/>
            <person name="Morris P."/>
            <person name="Phuntmart V."/>
            <person name="Puiu D."/>
            <person name="Shetty J."/>
            <person name="Stajich J.E."/>
            <person name="Tripathy S."/>
            <person name="Wawra S."/>
            <person name="van West P."/>
            <person name="Whitty B.R."/>
            <person name="Coutinho P.M."/>
            <person name="Henrissat B."/>
            <person name="Martin F."/>
            <person name="Thomas P.D."/>
            <person name="Tyler B.M."/>
            <person name="De Vries R.P."/>
            <person name="Kamoun S."/>
            <person name="Yandell M."/>
            <person name="Tisserat N."/>
            <person name="Buell C.R."/>
        </authorList>
    </citation>
    <scope>NUCLEOTIDE SEQUENCE</scope>
    <source>
        <strain evidence="11">DAOM:BR144</strain>
    </source>
</reference>
<name>K3W9T5_GLOUD</name>
<dbReference type="PANTHER" id="PTHR24356:SF163">
    <property type="entry name" value="3-PHOSPHOINOSITIDE-DEPENDENT PROTEIN KINASE 1-RELATED"/>
    <property type="match status" value="1"/>
</dbReference>
<proteinExistence type="predicted"/>
<dbReference type="InterPro" id="IPR050236">
    <property type="entry name" value="Ser_Thr_kinase_AGC"/>
</dbReference>
<dbReference type="SMART" id="SM00220">
    <property type="entry name" value="S_TKc"/>
    <property type="match status" value="1"/>
</dbReference>
<evidence type="ECO:0000256" key="3">
    <source>
        <dbReference type="ARBA" id="ARBA00022679"/>
    </source>
</evidence>
<dbReference type="eggNOG" id="KOG0592">
    <property type="taxonomic scope" value="Eukaryota"/>
</dbReference>
<comment type="catalytic activity">
    <reaction evidence="8">
        <text>L-seryl-[protein] + ATP = O-phospho-L-seryl-[protein] + ADP + H(+)</text>
        <dbReference type="Rhea" id="RHEA:17989"/>
        <dbReference type="Rhea" id="RHEA-COMP:9863"/>
        <dbReference type="Rhea" id="RHEA-COMP:11604"/>
        <dbReference type="ChEBI" id="CHEBI:15378"/>
        <dbReference type="ChEBI" id="CHEBI:29999"/>
        <dbReference type="ChEBI" id="CHEBI:30616"/>
        <dbReference type="ChEBI" id="CHEBI:83421"/>
        <dbReference type="ChEBI" id="CHEBI:456216"/>
        <dbReference type="EC" id="2.7.11.1"/>
    </reaction>
</comment>
<dbReference type="InterPro" id="IPR000719">
    <property type="entry name" value="Prot_kinase_dom"/>
</dbReference>
<dbReference type="InParanoid" id="K3W9T5"/>
<keyword evidence="5" id="KW-0418">Kinase</keyword>
<evidence type="ECO:0000256" key="2">
    <source>
        <dbReference type="ARBA" id="ARBA00022527"/>
    </source>
</evidence>
<dbReference type="EMBL" id="GL376634">
    <property type="status" value="NOT_ANNOTATED_CDS"/>
    <property type="molecule type" value="Genomic_DNA"/>
</dbReference>
<dbReference type="Proteomes" id="UP000019132">
    <property type="component" value="Unassembled WGS sequence"/>
</dbReference>
<dbReference type="VEuPathDB" id="FungiDB:PYU1_G001725"/>
<dbReference type="InterPro" id="IPR011009">
    <property type="entry name" value="Kinase-like_dom_sf"/>
</dbReference>
<dbReference type="InterPro" id="IPR008271">
    <property type="entry name" value="Ser/Thr_kinase_AS"/>
</dbReference>
<evidence type="ECO:0000256" key="6">
    <source>
        <dbReference type="ARBA" id="ARBA00022840"/>
    </source>
</evidence>
<dbReference type="InterPro" id="IPR033931">
    <property type="entry name" value="PDK1-typ_PH"/>
</dbReference>
<evidence type="ECO:0000313" key="11">
    <source>
        <dbReference type="Proteomes" id="UP000019132"/>
    </source>
</evidence>
<dbReference type="Pfam" id="PF00069">
    <property type="entry name" value="Pkinase"/>
    <property type="match status" value="1"/>
</dbReference>
<evidence type="ECO:0000256" key="5">
    <source>
        <dbReference type="ARBA" id="ARBA00022777"/>
    </source>
</evidence>
<dbReference type="Gene3D" id="1.10.510.10">
    <property type="entry name" value="Transferase(Phosphotransferase) domain 1"/>
    <property type="match status" value="1"/>
</dbReference>
<dbReference type="EC" id="2.7.11.1" evidence="1"/>
<evidence type="ECO:0000256" key="8">
    <source>
        <dbReference type="ARBA" id="ARBA00048679"/>
    </source>
</evidence>
<dbReference type="SUPFAM" id="SSF50729">
    <property type="entry name" value="PH domain-like"/>
    <property type="match status" value="1"/>
</dbReference>
<dbReference type="STRING" id="431595.K3W9T5"/>
<dbReference type="EnsemblProtists" id="PYU1_T001726">
    <property type="protein sequence ID" value="PYU1_T001726"/>
    <property type="gene ID" value="PYU1_G001725"/>
</dbReference>
<dbReference type="HOGENOM" id="CLU_000288_63_9_1"/>
<dbReference type="GO" id="GO:0005524">
    <property type="term" value="F:ATP binding"/>
    <property type="evidence" value="ECO:0007669"/>
    <property type="project" value="UniProtKB-KW"/>
</dbReference>
<evidence type="ECO:0000259" key="9">
    <source>
        <dbReference type="PROSITE" id="PS50011"/>
    </source>
</evidence>